<comment type="caution">
    <text evidence="2">The sequence shown here is derived from an EMBL/GenBank/DDBJ whole genome shotgun (WGS) entry which is preliminary data.</text>
</comment>
<name>A0ABN2CWA0_9ACTN</name>
<feature type="compositionally biased region" description="Polar residues" evidence="1">
    <location>
        <begin position="57"/>
        <end position="69"/>
    </location>
</feature>
<dbReference type="EMBL" id="BAAAQD010000033">
    <property type="protein sequence ID" value="GAA1563515.1"/>
    <property type="molecule type" value="Genomic_DNA"/>
</dbReference>
<evidence type="ECO:0008006" key="4">
    <source>
        <dbReference type="Google" id="ProtNLM"/>
    </source>
</evidence>
<feature type="region of interest" description="Disordered" evidence="1">
    <location>
        <begin position="1"/>
        <end position="29"/>
    </location>
</feature>
<gene>
    <name evidence="2" type="ORF">GCM10009827_101410</name>
</gene>
<organism evidence="2 3">
    <name type="scientific">Dactylosporangium maewongense</name>
    <dbReference type="NCBI Taxonomy" id="634393"/>
    <lineage>
        <taxon>Bacteria</taxon>
        <taxon>Bacillati</taxon>
        <taxon>Actinomycetota</taxon>
        <taxon>Actinomycetes</taxon>
        <taxon>Micromonosporales</taxon>
        <taxon>Micromonosporaceae</taxon>
        <taxon>Dactylosporangium</taxon>
    </lineage>
</organism>
<protein>
    <recommendedName>
        <fullName evidence="4">Transposase</fullName>
    </recommendedName>
</protein>
<proteinExistence type="predicted"/>
<evidence type="ECO:0000313" key="3">
    <source>
        <dbReference type="Proteomes" id="UP001501470"/>
    </source>
</evidence>
<feature type="region of interest" description="Disordered" evidence="1">
    <location>
        <begin position="57"/>
        <end position="122"/>
    </location>
</feature>
<feature type="compositionally biased region" description="Basic and acidic residues" evidence="1">
    <location>
        <begin position="1"/>
        <end position="18"/>
    </location>
</feature>
<reference evidence="2 3" key="1">
    <citation type="journal article" date="2019" name="Int. J. Syst. Evol. Microbiol.">
        <title>The Global Catalogue of Microorganisms (GCM) 10K type strain sequencing project: providing services to taxonomists for standard genome sequencing and annotation.</title>
        <authorList>
            <consortium name="The Broad Institute Genomics Platform"/>
            <consortium name="The Broad Institute Genome Sequencing Center for Infectious Disease"/>
            <person name="Wu L."/>
            <person name="Ma J."/>
        </authorList>
    </citation>
    <scope>NUCLEOTIDE SEQUENCE [LARGE SCALE GENOMIC DNA]</scope>
    <source>
        <strain evidence="2 3">JCM 15933</strain>
    </source>
</reference>
<dbReference type="Proteomes" id="UP001501470">
    <property type="component" value="Unassembled WGS sequence"/>
</dbReference>
<sequence>MAAADTAERTTGTDRSAEPVRPGRWRTPAVRADMVRRHVVRREPMRETAVALGSVYSTVNKDLTHQGAQNRGRGGPTGRRQAPSSPTTARSRRLRSDGDRAPQSQADRRRPRGGVGDAGAVS</sequence>
<feature type="compositionally biased region" description="Gly residues" evidence="1">
    <location>
        <begin position="113"/>
        <end position="122"/>
    </location>
</feature>
<keyword evidence="3" id="KW-1185">Reference proteome</keyword>
<accession>A0ABN2CWA0</accession>
<evidence type="ECO:0000313" key="2">
    <source>
        <dbReference type="EMBL" id="GAA1563515.1"/>
    </source>
</evidence>
<evidence type="ECO:0000256" key="1">
    <source>
        <dbReference type="SAM" id="MobiDB-lite"/>
    </source>
</evidence>